<accession>A0A382GGD0</accession>
<proteinExistence type="predicted"/>
<reference evidence="2" key="1">
    <citation type="submission" date="2018-05" db="EMBL/GenBank/DDBJ databases">
        <authorList>
            <person name="Lanie J.A."/>
            <person name="Ng W.-L."/>
            <person name="Kazmierczak K.M."/>
            <person name="Andrzejewski T.M."/>
            <person name="Davidsen T.M."/>
            <person name="Wayne K.J."/>
            <person name="Tettelin H."/>
            <person name="Glass J.I."/>
            <person name="Rusch D."/>
            <person name="Podicherti R."/>
            <person name="Tsui H.-C.T."/>
            <person name="Winkler M.E."/>
        </authorList>
    </citation>
    <scope>NUCLEOTIDE SEQUENCE</scope>
</reference>
<protein>
    <submittedName>
        <fullName evidence="2">Uncharacterized protein</fullName>
    </submittedName>
</protein>
<name>A0A382GGD0_9ZZZZ</name>
<dbReference type="EMBL" id="UINC01055414">
    <property type="protein sequence ID" value="SVB74260.1"/>
    <property type="molecule type" value="Genomic_DNA"/>
</dbReference>
<organism evidence="2">
    <name type="scientific">marine metagenome</name>
    <dbReference type="NCBI Taxonomy" id="408172"/>
    <lineage>
        <taxon>unclassified sequences</taxon>
        <taxon>metagenomes</taxon>
        <taxon>ecological metagenomes</taxon>
    </lineage>
</organism>
<dbReference type="AlphaFoldDB" id="A0A382GGD0"/>
<gene>
    <name evidence="2" type="ORF">METZ01_LOCUS227114</name>
</gene>
<evidence type="ECO:0000313" key="2">
    <source>
        <dbReference type="EMBL" id="SVB74260.1"/>
    </source>
</evidence>
<feature type="region of interest" description="Disordered" evidence="1">
    <location>
        <begin position="83"/>
        <end position="126"/>
    </location>
</feature>
<sequence>MPRTIDRTQPIRRFARVVAAVDLPGVPEGTGGKVRVANGVSWYRYWVSFDNGIDLGGVGHEQLAQRRDWPQFQIDREAVALGTDLADGTDSADADDGADGPATGNSHGVPEHLLERSRLARERLGA</sequence>
<feature type="compositionally biased region" description="Basic and acidic residues" evidence="1">
    <location>
        <begin position="109"/>
        <end position="126"/>
    </location>
</feature>
<evidence type="ECO:0000256" key="1">
    <source>
        <dbReference type="SAM" id="MobiDB-lite"/>
    </source>
</evidence>